<organism evidence="7 8">
    <name type="scientific">Claviceps pusilla</name>
    <dbReference type="NCBI Taxonomy" id="123648"/>
    <lineage>
        <taxon>Eukaryota</taxon>
        <taxon>Fungi</taxon>
        <taxon>Dikarya</taxon>
        <taxon>Ascomycota</taxon>
        <taxon>Pezizomycotina</taxon>
        <taxon>Sordariomycetes</taxon>
        <taxon>Hypocreomycetidae</taxon>
        <taxon>Hypocreales</taxon>
        <taxon>Clavicipitaceae</taxon>
        <taxon>Claviceps</taxon>
    </lineage>
</organism>
<keyword evidence="2" id="KW-0862">Zinc</keyword>
<keyword evidence="5" id="KW-0804">Transcription</keyword>
<evidence type="ECO:0000313" key="8">
    <source>
        <dbReference type="Proteomes" id="UP000748025"/>
    </source>
</evidence>
<name>A0A9P7STM5_9HYPO</name>
<dbReference type="Proteomes" id="UP000748025">
    <property type="component" value="Unassembled WGS sequence"/>
</dbReference>
<keyword evidence="8" id="KW-1185">Reference proteome</keyword>
<keyword evidence="6" id="KW-0539">Nucleus</keyword>
<dbReference type="InterPro" id="IPR021858">
    <property type="entry name" value="Fun_TF"/>
</dbReference>
<keyword evidence="3" id="KW-0805">Transcription regulation</keyword>
<comment type="caution">
    <text evidence="7">The sequence shown here is derived from an EMBL/GenBank/DDBJ whole genome shotgun (WGS) entry which is preliminary data.</text>
</comment>
<keyword evidence="4" id="KW-0238">DNA-binding</keyword>
<keyword evidence="1" id="KW-0479">Metal-binding</keyword>
<evidence type="ECO:0000256" key="2">
    <source>
        <dbReference type="ARBA" id="ARBA00022833"/>
    </source>
</evidence>
<reference evidence="7" key="1">
    <citation type="journal article" date="2020" name="bioRxiv">
        <title>Whole genome comparisons of ergot fungi reveals the divergence and evolution of species within the genus Claviceps are the result of varying mechanisms driving genome evolution and host range expansion.</title>
        <authorList>
            <person name="Wyka S.A."/>
            <person name="Mondo S.J."/>
            <person name="Liu M."/>
            <person name="Dettman J."/>
            <person name="Nalam V."/>
            <person name="Broders K.D."/>
        </authorList>
    </citation>
    <scope>NUCLEOTIDE SEQUENCE</scope>
    <source>
        <strain evidence="7">CCC 602</strain>
    </source>
</reference>
<dbReference type="Pfam" id="PF11951">
    <property type="entry name" value="Fungal_trans_2"/>
    <property type="match status" value="1"/>
</dbReference>
<dbReference type="EMBL" id="SRPW01003228">
    <property type="protein sequence ID" value="KAG5987746.1"/>
    <property type="molecule type" value="Genomic_DNA"/>
</dbReference>
<dbReference type="PANTHER" id="PTHR36206">
    <property type="entry name" value="ASPERCRYPTIN BIOSYNTHESIS CLUSTER-SPECIFIC TRANSCRIPTION REGULATOR ATNN-RELATED"/>
    <property type="match status" value="1"/>
</dbReference>
<dbReference type="GO" id="GO:0003677">
    <property type="term" value="F:DNA binding"/>
    <property type="evidence" value="ECO:0007669"/>
    <property type="project" value="UniProtKB-KW"/>
</dbReference>
<sequence length="173" mass="20149">MLRDRTLSAISRFFKEQIWRSKFLLMAQTNPAIWHAMMSLSSYHLLYLRRMHYPGFEKTRDFHELSIRALTQYNAAIRAVMRSQESPQYKLSKLMSCVVFVIIEMLRDDVAKALILLRLGINILRHIEQELAEGNLPASDALLAIIALAKLLFDWLYEEVLRVSQIIGVDLLQ</sequence>
<evidence type="ECO:0000256" key="5">
    <source>
        <dbReference type="ARBA" id="ARBA00023163"/>
    </source>
</evidence>
<evidence type="ECO:0000256" key="4">
    <source>
        <dbReference type="ARBA" id="ARBA00023125"/>
    </source>
</evidence>
<dbReference type="PANTHER" id="PTHR36206:SF12">
    <property type="entry name" value="ASPERCRYPTIN BIOSYNTHESIS CLUSTER-SPECIFIC TRANSCRIPTION REGULATOR ATNN-RELATED"/>
    <property type="match status" value="1"/>
</dbReference>
<dbReference type="AlphaFoldDB" id="A0A9P7STM5"/>
<evidence type="ECO:0000256" key="1">
    <source>
        <dbReference type="ARBA" id="ARBA00022723"/>
    </source>
</evidence>
<evidence type="ECO:0000256" key="3">
    <source>
        <dbReference type="ARBA" id="ARBA00023015"/>
    </source>
</evidence>
<protein>
    <submittedName>
        <fullName evidence="7">Uncharacterized protein</fullName>
    </submittedName>
</protein>
<dbReference type="InterPro" id="IPR052360">
    <property type="entry name" value="Transcr_Regulatory_Proteins"/>
</dbReference>
<dbReference type="GO" id="GO:0046872">
    <property type="term" value="F:metal ion binding"/>
    <property type="evidence" value="ECO:0007669"/>
    <property type="project" value="UniProtKB-KW"/>
</dbReference>
<evidence type="ECO:0000256" key="6">
    <source>
        <dbReference type="ARBA" id="ARBA00023242"/>
    </source>
</evidence>
<proteinExistence type="predicted"/>
<dbReference type="OrthoDB" id="3598904at2759"/>
<gene>
    <name evidence="7" type="ORF">E4U43_004957</name>
</gene>
<accession>A0A9P7STM5</accession>
<evidence type="ECO:0000313" key="7">
    <source>
        <dbReference type="EMBL" id="KAG5987746.1"/>
    </source>
</evidence>